<protein>
    <submittedName>
        <fullName evidence="1">Uncharacterized protein</fullName>
    </submittedName>
</protein>
<reference evidence="2" key="1">
    <citation type="journal article" date="2019" name="Int. J. Syst. Evol. Microbiol.">
        <title>The Global Catalogue of Microorganisms (GCM) 10K type strain sequencing project: providing services to taxonomists for standard genome sequencing and annotation.</title>
        <authorList>
            <consortium name="The Broad Institute Genomics Platform"/>
            <consortium name="The Broad Institute Genome Sequencing Center for Infectious Disease"/>
            <person name="Wu L."/>
            <person name="Ma J."/>
        </authorList>
    </citation>
    <scope>NUCLEOTIDE SEQUENCE [LARGE SCALE GENOMIC DNA]</scope>
    <source>
        <strain evidence="2">KCTC 52416</strain>
    </source>
</reference>
<dbReference type="Proteomes" id="UP001595526">
    <property type="component" value="Unassembled WGS sequence"/>
</dbReference>
<evidence type="ECO:0000313" key="2">
    <source>
        <dbReference type="Proteomes" id="UP001595526"/>
    </source>
</evidence>
<dbReference type="EMBL" id="JBHRTA010000008">
    <property type="protein sequence ID" value="MFC3196484.1"/>
    <property type="molecule type" value="Genomic_DNA"/>
</dbReference>
<comment type="caution">
    <text evidence="1">The sequence shown here is derived from an EMBL/GenBank/DDBJ whole genome shotgun (WGS) entry which is preliminary data.</text>
</comment>
<dbReference type="RefSeq" id="WP_379019240.1">
    <property type="nucleotide sequence ID" value="NZ_JBHRTA010000008.1"/>
</dbReference>
<dbReference type="InterPro" id="IPR036291">
    <property type="entry name" value="NAD(P)-bd_dom_sf"/>
</dbReference>
<dbReference type="SUPFAM" id="SSF51735">
    <property type="entry name" value="NAD(P)-binding Rossmann-fold domains"/>
    <property type="match status" value="1"/>
</dbReference>
<organism evidence="1 2">
    <name type="scientific">Parapedobacter deserti</name>
    <dbReference type="NCBI Taxonomy" id="1912957"/>
    <lineage>
        <taxon>Bacteria</taxon>
        <taxon>Pseudomonadati</taxon>
        <taxon>Bacteroidota</taxon>
        <taxon>Sphingobacteriia</taxon>
        <taxon>Sphingobacteriales</taxon>
        <taxon>Sphingobacteriaceae</taxon>
        <taxon>Parapedobacter</taxon>
    </lineage>
</organism>
<accession>A0ABV7JHZ6</accession>
<keyword evidence="2" id="KW-1185">Reference proteome</keyword>
<gene>
    <name evidence="1" type="ORF">ACFOET_02535</name>
</gene>
<sequence length="32" mass="3224">MEFLISPAAGFISGTDILVDGGITALLKGMGK</sequence>
<proteinExistence type="predicted"/>
<evidence type="ECO:0000313" key="1">
    <source>
        <dbReference type="EMBL" id="MFC3196484.1"/>
    </source>
</evidence>
<name>A0ABV7JHZ6_9SPHI</name>